<keyword evidence="3" id="KW-1185">Reference proteome</keyword>
<evidence type="ECO:0000313" key="2">
    <source>
        <dbReference type="EMBL" id="MCD7449293.1"/>
    </source>
</evidence>
<feature type="transmembrane region" description="Helical" evidence="1">
    <location>
        <begin position="60"/>
        <end position="79"/>
    </location>
</feature>
<organism evidence="2 3">
    <name type="scientific">Datura stramonium</name>
    <name type="common">Jimsonweed</name>
    <name type="synonym">Common thornapple</name>
    <dbReference type="NCBI Taxonomy" id="4076"/>
    <lineage>
        <taxon>Eukaryota</taxon>
        <taxon>Viridiplantae</taxon>
        <taxon>Streptophyta</taxon>
        <taxon>Embryophyta</taxon>
        <taxon>Tracheophyta</taxon>
        <taxon>Spermatophyta</taxon>
        <taxon>Magnoliopsida</taxon>
        <taxon>eudicotyledons</taxon>
        <taxon>Gunneridae</taxon>
        <taxon>Pentapetalae</taxon>
        <taxon>asterids</taxon>
        <taxon>lamiids</taxon>
        <taxon>Solanales</taxon>
        <taxon>Solanaceae</taxon>
        <taxon>Solanoideae</taxon>
        <taxon>Datureae</taxon>
        <taxon>Datura</taxon>
    </lineage>
</organism>
<sequence>MAGSRLDTQNFSMFTSYLFVFFRSGLVILDYMAKRGFHRRESSGPTPPASGTVEGVMARWCWYLAMLVLLHLLMASRIGQKRTLDEGGDSHKRLHPLVPETSIRSYLSATSSSIVQQGWICQSSTTVGCSAKGGCPAAAIASLPCAAYSFCSVLNIVLFKFIIHVSMIGARGQTLAIVTRHKFVLITDRSISTLVTVKPISWVTRMGIASGFLVDKHLQHLLMQPH</sequence>
<keyword evidence="1" id="KW-0472">Membrane</keyword>
<protein>
    <submittedName>
        <fullName evidence="2">Uncharacterized protein</fullName>
    </submittedName>
</protein>
<proteinExistence type="predicted"/>
<gene>
    <name evidence="2" type="ORF">HAX54_051033</name>
</gene>
<keyword evidence="1" id="KW-0812">Transmembrane</keyword>
<feature type="transmembrane region" description="Helical" evidence="1">
    <location>
        <begin position="14"/>
        <end position="33"/>
    </location>
</feature>
<accession>A0ABS8RRT9</accession>
<reference evidence="2 3" key="1">
    <citation type="journal article" date="2021" name="BMC Genomics">
        <title>Datura genome reveals duplications of psychoactive alkaloid biosynthetic genes and high mutation rate following tissue culture.</title>
        <authorList>
            <person name="Rajewski A."/>
            <person name="Carter-House D."/>
            <person name="Stajich J."/>
            <person name="Litt A."/>
        </authorList>
    </citation>
    <scope>NUCLEOTIDE SEQUENCE [LARGE SCALE GENOMIC DNA]</scope>
    <source>
        <strain evidence="2">AR-01</strain>
    </source>
</reference>
<comment type="caution">
    <text evidence="2">The sequence shown here is derived from an EMBL/GenBank/DDBJ whole genome shotgun (WGS) entry which is preliminary data.</text>
</comment>
<feature type="transmembrane region" description="Helical" evidence="1">
    <location>
        <begin position="146"/>
        <end position="163"/>
    </location>
</feature>
<dbReference type="Proteomes" id="UP000823775">
    <property type="component" value="Unassembled WGS sequence"/>
</dbReference>
<evidence type="ECO:0000313" key="3">
    <source>
        <dbReference type="Proteomes" id="UP000823775"/>
    </source>
</evidence>
<evidence type="ECO:0000256" key="1">
    <source>
        <dbReference type="SAM" id="Phobius"/>
    </source>
</evidence>
<keyword evidence="1" id="KW-1133">Transmembrane helix</keyword>
<dbReference type="EMBL" id="JACEIK010000090">
    <property type="protein sequence ID" value="MCD7449293.1"/>
    <property type="molecule type" value="Genomic_DNA"/>
</dbReference>
<name>A0ABS8RRT9_DATST</name>